<organism evidence="1 2">
    <name type="scientific">Lysinibacillus mangiferihumi</name>
    <dbReference type="NCBI Taxonomy" id="1130819"/>
    <lineage>
        <taxon>Bacteria</taxon>
        <taxon>Bacillati</taxon>
        <taxon>Bacillota</taxon>
        <taxon>Bacilli</taxon>
        <taxon>Bacillales</taxon>
        <taxon>Bacillaceae</taxon>
        <taxon>Lysinibacillus</taxon>
    </lineage>
</organism>
<accession>A0A4V5TJS1</accession>
<dbReference type="RefSeq" id="WP_107897864.1">
    <property type="nucleotide sequence ID" value="NZ_PYWM01000068.1"/>
</dbReference>
<gene>
    <name evidence="1" type="ORF">FC756_25885</name>
</gene>
<sequence length="97" mass="11245">MDGNAIVSGQIFECENGTFDIEIFEIIQDESRSHEEMFCDVEHAIMDALSEEGEQFFIVYAEATYTKSWTDCGYEYDVDIDITKLTDIKKINIELRK</sequence>
<keyword evidence="2" id="KW-1185">Reference proteome</keyword>
<comment type="caution">
    <text evidence="1">The sequence shown here is derived from an EMBL/GenBank/DDBJ whole genome shotgun (WGS) entry which is preliminary data.</text>
</comment>
<protein>
    <submittedName>
        <fullName evidence="1">Uncharacterized protein</fullName>
    </submittedName>
</protein>
<evidence type="ECO:0000313" key="2">
    <source>
        <dbReference type="Proteomes" id="UP000308744"/>
    </source>
</evidence>
<reference evidence="1 2" key="1">
    <citation type="submission" date="2019-04" db="EMBL/GenBank/DDBJ databases">
        <title>Lysinibacillus genome sequencing.</title>
        <authorList>
            <person name="Dunlap C."/>
        </authorList>
    </citation>
    <scope>NUCLEOTIDE SEQUENCE [LARGE SCALE GENOMIC DNA]</scope>
    <source>
        <strain evidence="1 2">CCTCC AB 2010389</strain>
    </source>
</reference>
<dbReference type="EMBL" id="SZPU01000143">
    <property type="protein sequence ID" value="TKI53073.1"/>
    <property type="molecule type" value="Genomic_DNA"/>
</dbReference>
<dbReference type="Proteomes" id="UP000308744">
    <property type="component" value="Unassembled WGS sequence"/>
</dbReference>
<evidence type="ECO:0000313" key="1">
    <source>
        <dbReference type="EMBL" id="TKI53073.1"/>
    </source>
</evidence>
<dbReference type="AlphaFoldDB" id="A0A4V5TJS1"/>
<proteinExistence type="predicted"/>
<name>A0A4V5TJS1_9BACI</name>